<reference evidence="2 3" key="1">
    <citation type="submission" date="2019-03" db="EMBL/GenBank/DDBJ databases">
        <title>First draft genome of Liparis tanakae, snailfish: a comprehensive survey of snailfish specific genes.</title>
        <authorList>
            <person name="Kim W."/>
            <person name="Song I."/>
            <person name="Jeong J.-H."/>
            <person name="Kim D."/>
            <person name="Kim S."/>
            <person name="Ryu S."/>
            <person name="Song J.Y."/>
            <person name="Lee S.K."/>
        </authorList>
    </citation>
    <scope>NUCLEOTIDE SEQUENCE [LARGE SCALE GENOMIC DNA]</scope>
    <source>
        <tissue evidence="2">Muscle</tissue>
    </source>
</reference>
<organism evidence="2 3">
    <name type="scientific">Liparis tanakae</name>
    <name type="common">Tanaka's snailfish</name>
    <dbReference type="NCBI Taxonomy" id="230148"/>
    <lineage>
        <taxon>Eukaryota</taxon>
        <taxon>Metazoa</taxon>
        <taxon>Chordata</taxon>
        <taxon>Craniata</taxon>
        <taxon>Vertebrata</taxon>
        <taxon>Euteleostomi</taxon>
        <taxon>Actinopterygii</taxon>
        <taxon>Neopterygii</taxon>
        <taxon>Teleostei</taxon>
        <taxon>Neoteleostei</taxon>
        <taxon>Acanthomorphata</taxon>
        <taxon>Eupercaria</taxon>
        <taxon>Perciformes</taxon>
        <taxon>Cottioidei</taxon>
        <taxon>Cottales</taxon>
        <taxon>Liparidae</taxon>
        <taxon>Liparis</taxon>
    </lineage>
</organism>
<dbReference type="PROSITE" id="PS51257">
    <property type="entry name" value="PROKAR_LIPOPROTEIN"/>
    <property type="match status" value="1"/>
</dbReference>
<keyword evidence="3" id="KW-1185">Reference proteome</keyword>
<sequence length="74" mass="8046">MQKSAALSPVFSSGCIAKQADCRSALEPGAELLRSELQEQRTRWAVLDSLKPSGLDPDVPHQVNRQTGELRSLA</sequence>
<dbReference type="EMBL" id="SRLO01000508">
    <property type="protein sequence ID" value="TNN53696.1"/>
    <property type="molecule type" value="Genomic_DNA"/>
</dbReference>
<dbReference type="AlphaFoldDB" id="A0A4Z2GJQ1"/>
<dbReference type="Proteomes" id="UP000314294">
    <property type="component" value="Unassembled WGS sequence"/>
</dbReference>
<name>A0A4Z2GJQ1_9TELE</name>
<evidence type="ECO:0000256" key="1">
    <source>
        <dbReference type="SAM" id="MobiDB-lite"/>
    </source>
</evidence>
<protein>
    <recommendedName>
        <fullName evidence="4">Lipoprotein</fullName>
    </recommendedName>
</protein>
<feature type="compositionally biased region" description="Polar residues" evidence="1">
    <location>
        <begin position="63"/>
        <end position="74"/>
    </location>
</feature>
<accession>A0A4Z2GJQ1</accession>
<proteinExistence type="predicted"/>
<feature type="region of interest" description="Disordered" evidence="1">
    <location>
        <begin position="50"/>
        <end position="74"/>
    </location>
</feature>
<evidence type="ECO:0000313" key="3">
    <source>
        <dbReference type="Proteomes" id="UP000314294"/>
    </source>
</evidence>
<comment type="caution">
    <text evidence="2">The sequence shown here is derived from an EMBL/GenBank/DDBJ whole genome shotgun (WGS) entry which is preliminary data.</text>
</comment>
<evidence type="ECO:0000313" key="2">
    <source>
        <dbReference type="EMBL" id="TNN53696.1"/>
    </source>
</evidence>
<evidence type="ECO:0008006" key="4">
    <source>
        <dbReference type="Google" id="ProtNLM"/>
    </source>
</evidence>
<gene>
    <name evidence="2" type="ORF">EYF80_036102</name>
</gene>